<name>A0A8J6U4U6_9HYPH</name>
<dbReference type="EMBL" id="JACVVX010000003">
    <property type="protein sequence ID" value="MBD0415060.1"/>
    <property type="molecule type" value="Genomic_DNA"/>
</dbReference>
<dbReference type="InterPro" id="IPR029058">
    <property type="entry name" value="AB_hydrolase_fold"/>
</dbReference>
<evidence type="ECO:0000313" key="3">
    <source>
        <dbReference type="EMBL" id="MBD0415060.1"/>
    </source>
</evidence>
<organism evidence="3 4">
    <name type="scientific">Oryzicola mucosus</name>
    <dbReference type="NCBI Taxonomy" id="2767425"/>
    <lineage>
        <taxon>Bacteria</taxon>
        <taxon>Pseudomonadati</taxon>
        <taxon>Pseudomonadota</taxon>
        <taxon>Alphaproteobacteria</taxon>
        <taxon>Hyphomicrobiales</taxon>
        <taxon>Phyllobacteriaceae</taxon>
        <taxon>Oryzicola</taxon>
    </lineage>
</organism>
<dbReference type="Gene3D" id="3.40.50.1820">
    <property type="entry name" value="alpha/beta hydrolase"/>
    <property type="match status" value="1"/>
</dbReference>
<dbReference type="InterPro" id="IPR050266">
    <property type="entry name" value="AB_hydrolase_sf"/>
</dbReference>
<dbReference type="RefSeq" id="WP_188164513.1">
    <property type="nucleotide sequence ID" value="NZ_JACVVX010000003.1"/>
</dbReference>
<keyword evidence="4" id="KW-1185">Reference proteome</keyword>
<proteinExistence type="predicted"/>
<dbReference type="PANTHER" id="PTHR43798">
    <property type="entry name" value="MONOACYLGLYCEROL LIPASE"/>
    <property type="match status" value="1"/>
</dbReference>
<dbReference type="GO" id="GO:0016787">
    <property type="term" value="F:hydrolase activity"/>
    <property type="evidence" value="ECO:0007669"/>
    <property type="project" value="UniProtKB-KW"/>
</dbReference>
<dbReference type="GO" id="GO:0016020">
    <property type="term" value="C:membrane"/>
    <property type="evidence" value="ECO:0007669"/>
    <property type="project" value="TreeGrafter"/>
</dbReference>
<dbReference type="Proteomes" id="UP000643405">
    <property type="component" value="Unassembled WGS sequence"/>
</dbReference>
<comment type="caution">
    <text evidence="3">The sequence shown here is derived from an EMBL/GenBank/DDBJ whole genome shotgun (WGS) entry which is preliminary data.</text>
</comment>
<feature type="domain" description="AB hydrolase-1" evidence="2">
    <location>
        <begin position="29"/>
        <end position="145"/>
    </location>
</feature>
<reference evidence="3" key="1">
    <citation type="submission" date="2020-09" db="EMBL/GenBank/DDBJ databases">
        <title>Genome seq and assembly of Tianweitania sp.</title>
        <authorList>
            <person name="Chhetri G."/>
        </authorList>
    </citation>
    <scope>NUCLEOTIDE SEQUENCE</scope>
    <source>
        <strain evidence="3">Rool2</strain>
    </source>
</reference>
<dbReference type="Pfam" id="PF00561">
    <property type="entry name" value="Abhydrolase_1"/>
    <property type="match status" value="1"/>
</dbReference>
<dbReference type="SUPFAM" id="SSF53474">
    <property type="entry name" value="alpha/beta-Hydrolases"/>
    <property type="match status" value="1"/>
</dbReference>
<accession>A0A8J6U4U6</accession>
<dbReference type="InterPro" id="IPR000073">
    <property type="entry name" value="AB_hydrolase_1"/>
</dbReference>
<evidence type="ECO:0000313" key="4">
    <source>
        <dbReference type="Proteomes" id="UP000643405"/>
    </source>
</evidence>
<keyword evidence="1 3" id="KW-0378">Hydrolase</keyword>
<dbReference type="PANTHER" id="PTHR43798:SF31">
    <property type="entry name" value="AB HYDROLASE SUPERFAMILY PROTEIN YCLE"/>
    <property type="match status" value="1"/>
</dbReference>
<protein>
    <submittedName>
        <fullName evidence="3">Alpha/beta hydrolase</fullName>
    </submittedName>
</protein>
<dbReference type="AlphaFoldDB" id="A0A8J6U4U6"/>
<gene>
    <name evidence="3" type="ORF">ICI42_10380</name>
</gene>
<evidence type="ECO:0000256" key="1">
    <source>
        <dbReference type="ARBA" id="ARBA00022801"/>
    </source>
</evidence>
<sequence length="274" mass="28855">MKPERLRRLEFRRDGGVLAAYDSGGDGMPVVFQHGLCGDIRQVAEAVPDLPALRLISLECRGHGASEAVAPYSIATFTDDIAALIQALGVAPAIVGGISMGAAIATRLAVTRPDLVHGLVLVRPAWVVGNAPHNMAPNAEVGALLRRLPVGEAIAAFRTSPTYAQLVETAPDNLASLDGFFARKPIAVTAELLTAISADGPGISEVDLGALDTPALVLGSWFDAIHPMAHAERLSRLIPGARFNEITPKGVDKSAYISEIHTAFSAFLKELHHA</sequence>
<dbReference type="PRINTS" id="PR00111">
    <property type="entry name" value="ABHYDROLASE"/>
</dbReference>
<evidence type="ECO:0000259" key="2">
    <source>
        <dbReference type="Pfam" id="PF00561"/>
    </source>
</evidence>